<dbReference type="PROSITE" id="PS50022">
    <property type="entry name" value="FA58C_3"/>
    <property type="match status" value="1"/>
</dbReference>
<dbReference type="GO" id="GO:0005975">
    <property type="term" value="P:carbohydrate metabolic process"/>
    <property type="evidence" value="ECO:0007669"/>
    <property type="project" value="UniProtKB-ARBA"/>
</dbReference>
<dbReference type="GO" id="GO:0016787">
    <property type="term" value="F:hydrolase activity"/>
    <property type="evidence" value="ECO:0007669"/>
    <property type="project" value="UniProtKB-KW"/>
</dbReference>
<dbReference type="EMBL" id="FNBN01000010">
    <property type="protein sequence ID" value="SDH28706.1"/>
    <property type="molecule type" value="Genomic_DNA"/>
</dbReference>
<dbReference type="PANTHER" id="PTHR47406">
    <property type="entry name" value="COAGULATION FACTOR 5/8 TYPE, C-TERMINAL"/>
    <property type="match status" value="1"/>
</dbReference>
<dbReference type="Pfam" id="PF00754">
    <property type="entry name" value="F5_F8_type_C"/>
    <property type="match status" value="1"/>
</dbReference>
<evidence type="ECO:0000313" key="3">
    <source>
        <dbReference type="EMBL" id="SDH28706.1"/>
    </source>
</evidence>
<dbReference type="Pfam" id="PF16126">
    <property type="entry name" value="DUF4838"/>
    <property type="match status" value="1"/>
</dbReference>
<keyword evidence="1 3" id="KW-0378">Hydrolase</keyword>
<feature type="domain" description="F5/8 type C" evidence="2">
    <location>
        <begin position="633"/>
        <end position="746"/>
    </location>
</feature>
<dbReference type="InterPro" id="IPR029018">
    <property type="entry name" value="Hex-like_dom2"/>
</dbReference>
<dbReference type="InterPro" id="IPR032287">
    <property type="entry name" value="DUF4838"/>
</dbReference>
<evidence type="ECO:0000256" key="1">
    <source>
        <dbReference type="ARBA" id="ARBA00022801"/>
    </source>
</evidence>
<dbReference type="SUPFAM" id="SSF49785">
    <property type="entry name" value="Galactose-binding domain-like"/>
    <property type="match status" value="1"/>
</dbReference>
<dbReference type="OrthoDB" id="1099022at2"/>
<dbReference type="Gene3D" id="2.60.120.260">
    <property type="entry name" value="Galactose-binding domain-like"/>
    <property type="match status" value="1"/>
</dbReference>
<gene>
    <name evidence="3" type="ORF">SAMN04488121_110152</name>
</gene>
<evidence type="ECO:0000259" key="2">
    <source>
        <dbReference type="PROSITE" id="PS50022"/>
    </source>
</evidence>
<dbReference type="STRING" id="104663.SAMN04488121_110152"/>
<name>A0A1G8B694_CHIFI</name>
<proteinExistence type="predicted"/>
<dbReference type="AlphaFoldDB" id="A0A1G8B694"/>
<dbReference type="PANTHER" id="PTHR47406:SF2">
    <property type="entry name" value="ALPHA GLUCURONIDASE N-TERMINAL DOMAIN-CONTAINING PROTEIN"/>
    <property type="match status" value="1"/>
</dbReference>
<evidence type="ECO:0000313" key="4">
    <source>
        <dbReference type="Proteomes" id="UP000199045"/>
    </source>
</evidence>
<dbReference type="InterPro" id="IPR000421">
    <property type="entry name" value="FA58C"/>
</dbReference>
<accession>A0A1G8B694</accession>
<sequence length="752" mass="84993">MFRMMHTLLLIMTLLTYNSCQSTRGNIDLVSNGSSRYVIVLPDEATGHETKAAKLLRDYVKRISGASLSIILEKAYKEQPGIFIGNTEHVEQFRSGKLKGESFFIATDNQHLYIRGGSGKGVIYGVYTLLENYFGCRKYAAIPVITPSSKNIQVPQQLMDKQEPVFVYRETYYPAAFDNEYLEWHKLHRFEDLWGVWGHSFFKILPPKTYFAAHPEYYALVNGKRQASQLCLSNEGVFNTMVEYFRKAIADNPDALYWSISAEDGGGFCTCDQCSKANAEEGGPQGSLIRFVNRVAAAFPDQQFTTLAYQYTAHPPLKTKPAANVYIMLSSIDAYRQEPLSTIPSSAAFRKDLEGWGTVTDHIFLWDYTTQFTNYLAPFPDYNNLQPNLQYLSAHKVSGIFSQGSGDTYGDMAAYNSYLQAKLLWNPSLTTEAVTTDFLNGYYGKAGPFIGQYLQALITTLHNTKTQLDIYGNPVNNYRNYLSPEAIDQYSSFLDKAEKAAEGNNELLTRIYNTRLSLEYTVLQQSRFFGTEKFGYLIPEGTGFVVNPRWPERVQKFVVQCKQAGVKELSEGGGDADSYQREWDTIFARKWINSLAFRAKVSLVNPWSDEYPAKKEHTLTDGLQGDKDFSINWLFIYGKDMIATIDLGVEKTINEVQMNFLQDARHYIFNPSDIIVETSADGVNFKPAGQQQTTPAAEEDYAAAVRNYRFHLPAVHARFVRVTGRCQQEVPAWRGAPAGKRAAICCDEVFVL</sequence>
<protein>
    <submittedName>
        <fullName evidence="3">Glycosyl hydrolase family 67 N-terminus</fullName>
    </submittedName>
</protein>
<dbReference type="SUPFAM" id="SSF55545">
    <property type="entry name" value="beta-N-acetylhexosaminidase-like domain"/>
    <property type="match status" value="1"/>
</dbReference>
<organism evidence="3 4">
    <name type="scientific">Chitinophaga filiformis</name>
    <name type="common">Myxococcus filiformis</name>
    <name type="synonym">Flexibacter filiformis</name>
    <dbReference type="NCBI Taxonomy" id="104663"/>
    <lineage>
        <taxon>Bacteria</taxon>
        <taxon>Pseudomonadati</taxon>
        <taxon>Bacteroidota</taxon>
        <taxon>Chitinophagia</taxon>
        <taxon>Chitinophagales</taxon>
        <taxon>Chitinophagaceae</taxon>
        <taxon>Chitinophaga</taxon>
    </lineage>
</organism>
<dbReference type="Gene3D" id="3.30.379.10">
    <property type="entry name" value="Chitobiase/beta-hexosaminidase domain 2-like"/>
    <property type="match status" value="1"/>
</dbReference>
<reference evidence="3 4" key="1">
    <citation type="submission" date="2016-10" db="EMBL/GenBank/DDBJ databases">
        <authorList>
            <person name="de Groot N.N."/>
        </authorList>
    </citation>
    <scope>NUCLEOTIDE SEQUENCE [LARGE SCALE GENOMIC DNA]</scope>
    <source>
        <strain evidence="3 4">DSM 527</strain>
    </source>
</reference>
<dbReference type="InterPro" id="IPR008979">
    <property type="entry name" value="Galactose-bd-like_sf"/>
</dbReference>
<dbReference type="Proteomes" id="UP000199045">
    <property type="component" value="Unassembled WGS sequence"/>
</dbReference>
<dbReference type="RefSeq" id="WP_089837543.1">
    <property type="nucleotide sequence ID" value="NZ_FNBN01000010.1"/>
</dbReference>